<evidence type="ECO:0000313" key="12">
    <source>
        <dbReference type="EMBL" id="MDU0202659.1"/>
    </source>
</evidence>
<evidence type="ECO:0000256" key="10">
    <source>
        <dbReference type="SAM" id="SignalP"/>
    </source>
</evidence>
<feature type="chain" id="PRO_5046983501" evidence="10">
    <location>
        <begin position="26"/>
        <end position="1719"/>
    </location>
</feature>
<evidence type="ECO:0000259" key="11">
    <source>
        <dbReference type="PROSITE" id="PS51272"/>
    </source>
</evidence>
<feature type="domain" description="SLH" evidence="11">
    <location>
        <begin position="1591"/>
        <end position="1654"/>
    </location>
</feature>
<comment type="cofactor">
    <cofactor evidence="1">
        <name>Ca(2+)</name>
        <dbReference type="ChEBI" id="CHEBI:29108"/>
    </cofactor>
</comment>
<dbReference type="PANTHER" id="PTHR40088:SF1">
    <property type="entry name" value="PECTATE LYASE PEL9"/>
    <property type="match status" value="1"/>
</dbReference>
<feature type="domain" description="SLH" evidence="11">
    <location>
        <begin position="1532"/>
        <end position="1590"/>
    </location>
</feature>
<evidence type="ECO:0000256" key="4">
    <source>
        <dbReference type="ARBA" id="ARBA00022723"/>
    </source>
</evidence>
<keyword evidence="7" id="KW-0456">Lyase</keyword>
<comment type="similarity">
    <text evidence="8">Belongs to the polysaccharide lyase 9 family.</text>
</comment>
<evidence type="ECO:0000256" key="6">
    <source>
        <dbReference type="ARBA" id="ARBA00022837"/>
    </source>
</evidence>
<evidence type="ECO:0000313" key="13">
    <source>
        <dbReference type="Proteomes" id="UP001260980"/>
    </source>
</evidence>
<dbReference type="InterPro" id="IPR058953">
    <property type="entry name" value="PelX-like_N"/>
</dbReference>
<dbReference type="InterPro" id="IPR012334">
    <property type="entry name" value="Pectin_lyas_fold"/>
</dbReference>
<proteinExistence type="inferred from homology"/>
<sequence length="1719" mass="182061">MNKRRMISVFMSVILMFSMLPVALAADVIPWEFSAFGAGTSSINTPVPTMNADGSVTLLAKDGKLASTEEGISYYFKKLEKDANLEIRATATVGNFNSKNPPSTPNQKSFGLMLRGSFAQGSAKQSSNYIAIGGMGDKDNTPNVVQAIYKQGVTGTTSDAANTNKKLLFSGVRAPAPKEVYNFKIKKSGDAFELTVNGVTQILTVNDLFDGNDQLYAGLYVARDAEITFSNYDIKVDERVPKQLKLNTTFMKKDYFIKDNLDLTGLKVTAVYADNHEEELSLGDYLVTGFDNSVVGTNLITIYFNGQTATIPLNMKNLVVTAMDIRYKPAKTDYYPEEFFDPQGLTVLGQFNGGDVWSEMSDSQYTFSLPPAAATVSNATYTLKTPGTHTVTVRSTVTTTTYATFDVTVKNAQLTGLDIKQLPQKTQFFVGKNFDPAGLVVEAKYSDASTVRLLRSDYTLSAPDMSTAGTKEITVTYKNVPQTDKTVKFPIIVKQRTVIGSQVTGYPKTTYAIGESFDPAGLEVKAVYDSGDQELLADAQFTLDTSAFDSTNAGVYSITITPVNAAIPPTVLQVSVVEPREHEWKVIRFGQSTSNTNNTVTVVEPGKSATLVALEGGGKVTGDHDGISFYYTELDAVKDNFELSADIKVVAYAKDPHDGQESFGIMARDAIGTAGDSAVFASNIAAVGGYSGGTTKQNGTQLFVRTGVTAPNGTGSQGVQSKMLSAVKPALANTYPAANYKLTLTKTNSGFTGRLNTDKAEEIFAPDIMTVQDGDKMYVGFFTARLATIEVSGIDLKVTAAQTDAPKKEPAPAAIDPDMSLTGLTRTSTTAYSFGLKSNVSGVVTIKQGSSFLAQNAQIHAGQPLVLNTTVTANTYTNFSAAFVPDDTQYLANYGKIMKNFTVDMKTYVDNGDIYVSPAGTASGDGTINNPLDLDTAIDYVKSGQTIILLDGRYVRSAKLEIKKGNDGTADAMKSLVAAPGAKPVIDFDKKTEGVVLSGNYWHVKGIDFTRSAGNTKGFTVGGNHNIVELSRFYDNGDTGLQISRTDESDSDKTLWPSYNLILNCESFDNVDPSNNNADGFAAKLTSGVGNVFRGDISHNNIDDGWDLYTKSGTGAIGPVVIENSIAYHNGTLTNGTVGAGDKNGFKLGGEGIHVPHVIRNSIAFGNGAYGFASNSNPGVRAESGNISYNNTKGNLNFTTYTGIQTDFRIDGFTSYQKDFTAKDNYPAALNSDTNYLFDGSKSVNKSGTQLTDANFASLVPALPYQRDAEGNIIRGNFLKLVSPSHPSRSDSGGGSFSSSAAPSSTVKEVTGGVELLGVPTGATVDGKKVSTFSITADQFNKAIDLLKKANGNTIIAEVKGDGTVAAVEVPASSISAGAAAMPNLELSIRAGGMTYNLPLKALDVDGLAASLGTDAANVKISISLEQVTGAAADPITAKMKEAGVTPLAAPVEFSIVAEGNGKKVAVTDFGSTYVTRVLILPSAVDAEQASAVWLNPATGELSFVPAIFNVVNGQTEVTMKRTGNSVYAVVSSDQTFEDLTGHWAKADVELLASKFVIKGVAAGTFAPNASITRAEFAALLVRALGLNEAGASTFSDVPANSWFAGAVGASAKAGLIEGFEDGSFGPGEQITREQMAVMITRAMKFAGQQPVVMDVAQLDKFGDNAAIHEWAKAAVAEAVSVGIVNGVMDTTFAPGAAATRGEAAVMLKRLLQKLQFMN</sequence>
<dbReference type="Gene3D" id="2.160.20.10">
    <property type="entry name" value="Single-stranded right-handed beta-helix, Pectin lyase-like"/>
    <property type="match status" value="1"/>
</dbReference>
<reference evidence="12 13" key="1">
    <citation type="submission" date="2023-10" db="EMBL/GenBank/DDBJ databases">
        <title>Paenibacillus strain PFR10 Genome sequencing and assembly.</title>
        <authorList>
            <person name="Kim I."/>
        </authorList>
    </citation>
    <scope>NUCLEOTIDE SEQUENCE [LARGE SCALE GENOMIC DNA]</scope>
    <source>
        <strain evidence="12 13">PFR10</strain>
    </source>
</reference>
<keyword evidence="13" id="KW-1185">Reference proteome</keyword>
<feature type="region of interest" description="Disordered" evidence="9">
    <location>
        <begin position="1284"/>
        <end position="1304"/>
    </location>
</feature>
<protein>
    <submittedName>
        <fullName evidence="12">Bacterial Ig-like domain-containing protein</fullName>
    </submittedName>
</protein>
<evidence type="ECO:0000256" key="1">
    <source>
        <dbReference type="ARBA" id="ARBA00001913"/>
    </source>
</evidence>
<keyword evidence="3" id="KW-0964">Secreted</keyword>
<name>A0ABU3RF25_9BACL</name>
<organism evidence="12 13">
    <name type="scientific">Paenibacillus violae</name>
    <dbReference type="NCBI Taxonomy" id="3077234"/>
    <lineage>
        <taxon>Bacteria</taxon>
        <taxon>Bacillati</taxon>
        <taxon>Bacillota</taxon>
        <taxon>Bacilli</taxon>
        <taxon>Bacillales</taxon>
        <taxon>Paenibacillaceae</taxon>
        <taxon>Paenibacillus</taxon>
    </lineage>
</organism>
<keyword evidence="6" id="KW-0106">Calcium</keyword>
<dbReference type="Gene3D" id="2.60.40.3630">
    <property type="match status" value="4"/>
</dbReference>
<dbReference type="PANTHER" id="PTHR40088">
    <property type="entry name" value="PECTATE LYASE (EUROFUNG)"/>
    <property type="match status" value="1"/>
</dbReference>
<dbReference type="InterPro" id="IPR058863">
    <property type="entry name" value="PelX-like_Ig"/>
</dbReference>
<feature type="domain" description="SLH" evidence="11">
    <location>
        <begin position="1659"/>
        <end position="1719"/>
    </location>
</feature>
<keyword evidence="4" id="KW-0479">Metal-binding</keyword>
<gene>
    <name evidence="12" type="ORF">RQP52_16360</name>
</gene>
<dbReference type="PROSITE" id="PS51272">
    <property type="entry name" value="SLH"/>
    <property type="match status" value="3"/>
</dbReference>
<keyword evidence="5 10" id="KW-0732">Signal</keyword>
<dbReference type="InterPro" id="IPR001119">
    <property type="entry name" value="SLH_dom"/>
</dbReference>
<accession>A0ABU3RF25</accession>
<dbReference type="Pfam" id="PF25849">
    <property type="entry name" value="PelX_N"/>
    <property type="match status" value="2"/>
</dbReference>
<dbReference type="InterPro" id="IPR011050">
    <property type="entry name" value="Pectin_lyase_fold/virulence"/>
</dbReference>
<dbReference type="SUPFAM" id="SSF51126">
    <property type="entry name" value="Pectin lyase-like"/>
    <property type="match status" value="1"/>
</dbReference>
<dbReference type="Pfam" id="PF25850">
    <property type="entry name" value="PelX_Ig"/>
    <property type="match status" value="1"/>
</dbReference>
<dbReference type="InterPro" id="IPR022038">
    <property type="entry name" value="Ig-like_bact"/>
</dbReference>
<evidence type="ECO:0000256" key="2">
    <source>
        <dbReference type="ARBA" id="ARBA00004613"/>
    </source>
</evidence>
<dbReference type="Pfam" id="PF07523">
    <property type="entry name" value="Big_3"/>
    <property type="match status" value="3"/>
</dbReference>
<comment type="subcellular location">
    <subcellularLocation>
        <location evidence="2">Secreted</location>
    </subcellularLocation>
</comment>
<dbReference type="InterPro" id="IPR052052">
    <property type="entry name" value="Polysaccharide_Lyase_9"/>
</dbReference>
<dbReference type="RefSeq" id="WP_315952868.1">
    <property type="nucleotide sequence ID" value="NZ_JAWCUD010000005.1"/>
</dbReference>
<evidence type="ECO:0000256" key="3">
    <source>
        <dbReference type="ARBA" id="ARBA00022525"/>
    </source>
</evidence>
<evidence type="ECO:0000256" key="8">
    <source>
        <dbReference type="ARBA" id="ARBA00038263"/>
    </source>
</evidence>
<comment type="caution">
    <text evidence="12">The sequence shown here is derived from an EMBL/GenBank/DDBJ whole genome shotgun (WGS) entry which is preliminary data.</text>
</comment>
<evidence type="ECO:0000256" key="9">
    <source>
        <dbReference type="SAM" id="MobiDB-lite"/>
    </source>
</evidence>
<feature type="signal peptide" evidence="10">
    <location>
        <begin position="1"/>
        <end position="25"/>
    </location>
</feature>
<dbReference type="Pfam" id="PF00395">
    <property type="entry name" value="SLH"/>
    <property type="match status" value="3"/>
</dbReference>
<evidence type="ECO:0000256" key="5">
    <source>
        <dbReference type="ARBA" id="ARBA00022729"/>
    </source>
</evidence>
<dbReference type="EMBL" id="JAWCUD010000005">
    <property type="protein sequence ID" value="MDU0202659.1"/>
    <property type="molecule type" value="Genomic_DNA"/>
</dbReference>
<evidence type="ECO:0000256" key="7">
    <source>
        <dbReference type="ARBA" id="ARBA00023239"/>
    </source>
</evidence>
<dbReference type="Proteomes" id="UP001260980">
    <property type="component" value="Unassembled WGS sequence"/>
</dbReference>